<feature type="transmembrane region" description="Helical" evidence="9">
    <location>
        <begin position="257"/>
        <end position="275"/>
    </location>
</feature>
<evidence type="ECO:0000259" key="10">
    <source>
        <dbReference type="PROSITE" id="PS50850"/>
    </source>
</evidence>
<keyword evidence="5" id="KW-0762">Sugar transport</keyword>
<keyword evidence="6 9" id="KW-0812">Transmembrane</keyword>
<feature type="transmembrane region" description="Helical" evidence="9">
    <location>
        <begin position="218"/>
        <end position="237"/>
    </location>
</feature>
<keyword evidence="3" id="KW-0813">Transport</keyword>
<evidence type="ECO:0000313" key="11">
    <source>
        <dbReference type="EMBL" id="ODG94034.1"/>
    </source>
</evidence>
<reference evidence="11 12" key="1">
    <citation type="submission" date="2016-07" db="EMBL/GenBank/DDBJ databases">
        <authorList>
            <person name="Townsley L."/>
            <person name="Shank E.A."/>
        </authorList>
    </citation>
    <scope>NUCLEOTIDE SEQUENCE [LARGE SCALE GENOMIC DNA]</scope>
    <source>
        <strain evidence="11 12">CH01</strain>
    </source>
</reference>
<evidence type="ECO:0000256" key="1">
    <source>
        <dbReference type="ARBA" id="ARBA00004651"/>
    </source>
</evidence>
<evidence type="ECO:0000256" key="2">
    <source>
        <dbReference type="ARBA" id="ARBA00006523"/>
    </source>
</evidence>
<dbReference type="Pfam" id="PF07690">
    <property type="entry name" value="MFS_1"/>
    <property type="match status" value="1"/>
</dbReference>
<protein>
    <submittedName>
        <fullName evidence="11">MFS transporter</fullName>
    </submittedName>
</protein>
<feature type="transmembrane region" description="Helical" evidence="9">
    <location>
        <begin position="284"/>
        <end position="303"/>
    </location>
</feature>
<evidence type="ECO:0000313" key="12">
    <source>
        <dbReference type="Proteomes" id="UP000094580"/>
    </source>
</evidence>
<sequence length="406" mass="44429">MVRRIKDLFAIKGYSLFVICLLFVGIGLSITTPYLSLYSTKYIGMSSGAFGIFMAVISLSGVLVNTFIAERSDRGIDRKWIILIAMISSAIGYASYLLFHNYYLLLVFVALFNGLGAAAMPQIFASAQESANASLTKDKTLALSTLRSLVSLGFLIGPLIGTLILRAKGYHGLFWGTSSIYVLITLLVFFFLEKRKPVQNNIKKKNKTKVTAAKRKQLRLPFIAFILLFAVSSINWINTPLFIVNVLHGTNTDVGLVVSLCAGLEIPIMLVLGVLSKKISNHALMIYGCLIGLLYYLTLSISTHTWELIVAQLLQATYIAIVMGNGISYFNDLLPNSPGFSASIYANCSTIGSLVGNLGGGLFAQLAGYRNVYLLCILFVICSLFILWKSKNNVEMEISTGHSQSV</sequence>
<feature type="transmembrane region" description="Helical" evidence="9">
    <location>
        <begin position="173"/>
        <end position="192"/>
    </location>
</feature>
<evidence type="ECO:0000256" key="7">
    <source>
        <dbReference type="ARBA" id="ARBA00022989"/>
    </source>
</evidence>
<name>A0ABX3A068_9BACI</name>
<dbReference type="InterPro" id="IPR011701">
    <property type="entry name" value="MFS"/>
</dbReference>
<evidence type="ECO:0000256" key="6">
    <source>
        <dbReference type="ARBA" id="ARBA00022692"/>
    </source>
</evidence>
<organism evidence="11 12">
    <name type="scientific">Gottfriedia luciferensis</name>
    <dbReference type="NCBI Taxonomy" id="178774"/>
    <lineage>
        <taxon>Bacteria</taxon>
        <taxon>Bacillati</taxon>
        <taxon>Bacillota</taxon>
        <taxon>Bacilli</taxon>
        <taxon>Bacillales</taxon>
        <taxon>Bacillaceae</taxon>
        <taxon>Gottfriedia</taxon>
    </lineage>
</organism>
<feature type="transmembrane region" description="Helical" evidence="9">
    <location>
        <begin position="42"/>
        <end position="68"/>
    </location>
</feature>
<evidence type="ECO:0000256" key="3">
    <source>
        <dbReference type="ARBA" id="ARBA00022448"/>
    </source>
</evidence>
<comment type="caution">
    <text evidence="11">The sequence shown here is derived from an EMBL/GenBank/DDBJ whole genome shotgun (WGS) entry which is preliminary data.</text>
</comment>
<comment type="similarity">
    <text evidence="2">Belongs to the major facilitator superfamily. Set transporter family.</text>
</comment>
<evidence type="ECO:0000256" key="9">
    <source>
        <dbReference type="SAM" id="Phobius"/>
    </source>
</evidence>
<dbReference type="Proteomes" id="UP000094580">
    <property type="component" value="Unassembled WGS sequence"/>
</dbReference>
<proteinExistence type="inferred from homology"/>
<feature type="transmembrane region" description="Helical" evidence="9">
    <location>
        <begin position="372"/>
        <end position="388"/>
    </location>
</feature>
<evidence type="ECO:0000256" key="5">
    <source>
        <dbReference type="ARBA" id="ARBA00022597"/>
    </source>
</evidence>
<keyword evidence="7 9" id="KW-1133">Transmembrane helix</keyword>
<dbReference type="RefSeq" id="WP_069032210.1">
    <property type="nucleotide sequence ID" value="NZ_MDKC01000001.1"/>
</dbReference>
<feature type="transmembrane region" description="Helical" evidence="9">
    <location>
        <begin position="309"/>
        <end position="330"/>
    </location>
</feature>
<dbReference type="PANTHER" id="PTHR23535:SF2">
    <property type="entry name" value="SUGAR EFFLUX TRANSPORTER A-RELATED"/>
    <property type="match status" value="1"/>
</dbReference>
<evidence type="ECO:0000256" key="4">
    <source>
        <dbReference type="ARBA" id="ARBA00022475"/>
    </source>
</evidence>
<dbReference type="InterPro" id="IPR020846">
    <property type="entry name" value="MFS_dom"/>
</dbReference>
<accession>A0ABX3A068</accession>
<dbReference type="CDD" id="cd17471">
    <property type="entry name" value="MFS_Set"/>
    <property type="match status" value="1"/>
</dbReference>
<dbReference type="InterPro" id="IPR036259">
    <property type="entry name" value="MFS_trans_sf"/>
</dbReference>
<feature type="domain" description="Major facilitator superfamily (MFS) profile" evidence="10">
    <location>
        <begin position="13"/>
        <end position="394"/>
    </location>
</feature>
<keyword evidence="12" id="KW-1185">Reference proteome</keyword>
<evidence type="ECO:0000256" key="8">
    <source>
        <dbReference type="ARBA" id="ARBA00023136"/>
    </source>
</evidence>
<feature type="transmembrane region" description="Helical" evidence="9">
    <location>
        <begin position="146"/>
        <end position="167"/>
    </location>
</feature>
<feature type="transmembrane region" description="Helical" evidence="9">
    <location>
        <begin position="342"/>
        <end position="366"/>
    </location>
</feature>
<comment type="subcellular location">
    <subcellularLocation>
        <location evidence="1">Cell membrane</location>
        <topology evidence="1">Multi-pass membrane protein</topology>
    </subcellularLocation>
</comment>
<dbReference type="Gene3D" id="1.20.1250.20">
    <property type="entry name" value="MFS general substrate transporter like domains"/>
    <property type="match status" value="2"/>
</dbReference>
<feature type="transmembrane region" description="Helical" evidence="9">
    <location>
        <begin position="80"/>
        <end position="99"/>
    </location>
</feature>
<dbReference type="PANTHER" id="PTHR23535">
    <property type="entry name" value="SUGAR EFFLUX TRANSPORTER A-RELATED"/>
    <property type="match status" value="1"/>
</dbReference>
<feature type="transmembrane region" description="Helical" evidence="9">
    <location>
        <begin position="12"/>
        <end position="30"/>
    </location>
</feature>
<keyword evidence="4" id="KW-1003">Cell membrane</keyword>
<dbReference type="EMBL" id="MDKC01000001">
    <property type="protein sequence ID" value="ODG94034.1"/>
    <property type="molecule type" value="Genomic_DNA"/>
</dbReference>
<dbReference type="PROSITE" id="PS50850">
    <property type="entry name" value="MFS"/>
    <property type="match status" value="1"/>
</dbReference>
<gene>
    <name evidence="11" type="ORF">BED47_02360</name>
</gene>
<feature type="transmembrane region" description="Helical" evidence="9">
    <location>
        <begin position="105"/>
        <end position="125"/>
    </location>
</feature>
<dbReference type="SUPFAM" id="SSF103473">
    <property type="entry name" value="MFS general substrate transporter"/>
    <property type="match status" value="1"/>
</dbReference>
<keyword evidence="8 9" id="KW-0472">Membrane</keyword>